<dbReference type="Gene3D" id="2.60.120.10">
    <property type="entry name" value="Jelly Rolls"/>
    <property type="match status" value="1"/>
</dbReference>
<protein>
    <recommendedName>
        <fullName evidence="3">HutD family protein</fullName>
    </recommendedName>
</protein>
<dbReference type="PANTHER" id="PTHR37943:SF1">
    <property type="entry name" value="PROTEIN VES"/>
    <property type="match status" value="1"/>
</dbReference>
<proteinExistence type="predicted"/>
<accession>A0A0T7ANQ6</accession>
<evidence type="ECO:0008006" key="3">
    <source>
        <dbReference type="Google" id="ProtNLM"/>
    </source>
</evidence>
<gene>
    <name evidence="1" type="ORF">PIOMA14_II_0153</name>
</gene>
<dbReference type="InterPro" id="IPR010282">
    <property type="entry name" value="Uncharacterised_HutD/Ves"/>
</dbReference>
<dbReference type="Pfam" id="PF05962">
    <property type="entry name" value="HutD"/>
    <property type="match status" value="1"/>
</dbReference>
<dbReference type="RefSeq" id="WP_096408133.1">
    <property type="nucleotide sequence ID" value="NZ_AP014598.1"/>
</dbReference>
<dbReference type="EMBL" id="AP014598">
    <property type="protein sequence ID" value="BAU18658.1"/>
    <property type="molecule type" value="Genomic_DNA"/>
</dbReference>
<dbReference type="STRING" id="28131.BWX40_10815"/>
<dbReference type="InterPro" id="IPR011051">
    <property type="entry name" value="RmlC_Cupin_sf"/>
</dbReference>
<dbReference type="Proteomes" id="UP000217431">
    <property type="component" value="Chromosome II"/>
</dbReference>
<organism evidence="1 2">
    <name type="scientific">Prevotella intermedia</name>
    <dbReference type="NCBI Taxonomy" id="28131"/>
    <lineage>
        <taxon>Bacteria</taxon>
        <taxon>Pseudomonadati</taxon>
        <taxon>Bacteroidota</taxon>
        <taxon>Bacteroidia</taxon>
        <taxon>Bacteroidales</taxon>
        <taxon>Prevotellaceae</taxon>
        <taxon>Prevotella</taxon>
    </lineage>
</organism>
<evidence type="ECO:0000313" key="1">
    <source>
        <dbReference type="EMBL" id="BAU18658.1"/>
    </source>
</evidence>
<dbReference type="AlphaFoldDB" id="A0A0T7ANQ6"/>
<name>A0A0T7ANQ6_PREIN</name>
<evidence type="ECO:0000313" key="2">
    <source>
        <dbReference type="Proteomes" id="UP000217431"/>
    </source>
</evidence>
<dbReference type="SUPFAM" id="SSF51182">
    <property type="entry name" value="RmlC-like cupins"/>
    <property type="match status" value="1"/>
</dbReference>
<dbReference type="InterPro" id="IPR014710">
    <property type="entry name" value="RmlC-like_jellyroll"/>
</dbReference>
<dbReference type="PANTHER" id="PTHR37943">
    <property type="entry name" value="PROTEIN VES"/>
    <property type="match status" value="1"/>
</dbReference>
<reference evidence="1 2" key="1">
    <citation type="journal article" date="2016" name="DNA Res.">
        <title>The complete genome sequencing of Prevotella intermedia strain OMA14 and a subsequent fine-scale, intra-species genomic comparison reveal an unusual amplification of conjugative and mobile transposons and identify a novel Prevotella-lineage-specific repeat.</title>
        <authorList>
            <person name="Naito M."/>
            <person name="Ogura Y."/>
            <person name="Itoh T."/>
            <person name="Shoji M."/>
            <person name="Okamoto M."/>
            <person name="Hayashi T."/>
            <person name="Nakayama K."/>
        </authorList>
    </citation>
    <scope>NUCLEOTIDE SEQUENCE [LARGE SCALE GENOMIC DNA]</scope>
    <source>
        <strain evidence="1 2">OMA14</strain>
    </source>
</reference>
<sequence>MEITTQEQYQTTMWKGGTTRQIFISPADGDLAARRFDLRISSAIIELTESDFSDFTGFTRYILPLEGEITLLKDGRRIPLSHNELYKFEGDEVVSSENTKGAIDFNIIVRHGIDVQVGIVQDECFSDSRKTVVFALEDIFIDGERIGKHDTATLAKPFCLKGKAAIAKFAE</sequence>